<proteinExistence type="inferred from homology"/>
<dbReference type="InterPro" id="IPR003423">
    <property type="entry name" value="OMP_efflux"/>
</dbReference>
<dbReference type="InterPro" id="IPR010131">
    <property type="entry name" value="MdtP/NodT-like"/>
</dbReference>
<dbReference type="Pfam" id="PF02321">
    <property type="entry name" value="OEP"/>
    <property type="match status" value="2"/>
</dbReference>
<dbReference type="PANTHER" id="PTHR30203:SF24">
    <property type="entry name" value="BLR4935 PROTEIN"/>
    <property type="match status" value="1"/>
</dbReference>
<reference evidence="3 4" key="1">
    <citation type="journal article" date="2016" name="J. Microbiol.">
        <title>Dankookia rubra gen. nov., sp. nov., an alphaproteobacterium isolated from sediment of a shallow stream.</title>
        <authorList>
            <person name="Kim W.H."/>
            <person name="Kim D.H."/>
            <person name="Kang K."/>
            <person name="Ahn T.Y."/>
        </authorList>
    </citation>
    <scope>NUCLEOTIDE SEQUENCE [LARGE SCALE GENOMIC DNA]</scope>
    <source>
        <strain evidence="3 4">JCM30602</strain>
    </source>
</reference>
<evidence type="ECO:0000256" key="1">
    <source>
        <dbReference type="ARBA" id="ARBA00007613"/>
    </source>
</evidence>
<dbReference type="EMBL" id="SMSJ01000056">
    <property type="protein sequence ID" value="TDH59707.1"/>
    <property type="molecule type" value="Genomic_DNA"/>
</dbReference>
<feature type="region of interest" description="Disordered" evidence="2">
    <location>
        <begin position="443"/>
        <end position="462"/>
    </location>
</feature>
<dbReference type="OrthoDB" id="9791261at2"/>
<gene>
    <name evidence="3" type="ORF">E2C06_25845</name>
</gene>
<name>A0A4R5QBQ5_9PROT</name>
<dbReference type="GO" id="GO:0015562">
    <property type="term" value="F:efflux transmembrane transporter activity"/>
    <property type="evidence" value="ECO:0007669"/>
    <property type="project" value="InterPro"/>
</dbReference>
<evidence type="ECO:0000313" key="4">
    <source>
        <dbReference type="Proteomes" id="UP000295096"/>
    </source>
</evidence>
<dbReference type="Gene3D" id="1.20.1600.10">
    <property type="entry name" value="Outer membrane efflux proteins (OEP)"/>
    <property type="match status" value="1"/>
</dbReference>
<dbReference type="Proteomes" id="UP000295096">
    <property type="component" value="Unassembled WGS sequence"/>
</dbReference>
<protein>
    <submittedName>
        <fullName evidence="3">TolC family protein</fullName>
    </submittedName>
</protein>
<comment type="similarity">
    <text evidence="1">Belongs to the outer membrane factor (OMF) (TC 1.B.17) family.</text>
</comment>
<accession>A0A4R5QBQ5</accession>
<dbReference type="PANTHER" id="PTHR30203">
    <property type="entry name" value="OUTER MEMBRANE CATION EFFLUX PROTEIN"/>
    <property type="match status" value="1"/>
</dbReference>
<dbReference type="AlphaFoldDB" id="A0A4R5QBQ5"/>
<keyword evidence="4" id="KW-1185">Reference proteome</keyword>
<evidence type="ECO:0000256" key="2">
    <source>
        <dbReference type="SAM" id="MobiDB-lite"/>
    </source>
</evidence>
<evidence type="ECO:0000313" key="3">
    <source>
        <dbReference type="EMBL" id="TDH59707.1"/>
    </source>
</evidence>
<comment type="caution">
    <text evidence="3">The sequence shown here is derived from an EMBL/GenBank/DDBJ whole genome shotgun (WGS) entry which is preliminary data.</text>
</comment>
<sequence>MTEAEFPMSFRDHPATLRRLRRCRAAALVPLFATLLLTTLVVLPNSASAGESTNRVAAASGTIRVASPEQAVAAALRRSPALGAAEAGVAASRGNLTQAGLRPNPAFGVTAENIGGSGRYRSTAAAETTYQLAQRLEIGGQRGARVGVARTEEALAGRDLAATRLDIVRAARQAYTEAVAARRVLRIATDSVRLAEEVLRVARERVSAGREPLLQQRRAEVALSTAQIARSRAEREAEVARRALAVVLAASDVDLGPSDRWFDDIGPVPAGRLPSDPAANPDFARWREEIARANAILGLERRRAIPDVTVGAGLRRFGESNDTAMVLNLSVPLPVIDRNQGNIARAGADLTRTERVAELNQRALAASLTDAGQRLDTAWREADGLRRVVVPGAEQAFGFAREGYAAGRFSFLEVLDAQRTLLEARTQLNAALRDVHLRRAEADRLSGGPPIPEALNPMGGRP</sequence>
<dbReference type="SUPFAM" id="SSF56954">
    <property type="entry name" value="Outer membrane efflux proteins (OEP)"/>
    <property type="match status" value="1"/>
</dbReference>
<organism evidence="3 4">
    <name type="scientific">Dankookia rubra</name>
    <dbReference type="NCBI Taxonomy" id="1442381"/>
    <lineage>
        <taxon>Bacteria</taxon>
        <taxon>Pseudomonadati</taxon>
        <taxon>Pseudomonadota</taxon>
        <taxon>Alphaproteobacteria</taxon>
        <taxon>Acetobacterales</taxon>
        <taxon>Roseomonadaceae</taxon>
        <taxon>Dankookia</taxon>
    </lineage>
</organism>